<feature type="compositionally biased region" description="Gly residues" evidence="1">
    <location>
        <begin position="1628"/>
        <end position="1641"/>
    </location>
</feature>
<dbReference type="InterPro" id="IPR012334">
    <property type="entry name" value="Pectin_lyas_fold"/>
</dbReference>
<dbReference type="SUPFAM" id="SSF51126">
    <property type="entry name" value="Pectin lyase-like"/>
    <property type="match status" value="2"/>
</dbReference>
<organism evidence="4 5">
    <name type="scientific">Orbilia javanica</name>
    <dbReference type="NCBI Taxonomy" id="47235"/>
    <lineage>
        <taxon>Eukaryota</taxon>
        <taxon>Fungi</taxon>
        <taxon>Dikarya</taxon>
        <taxon>Ascomycota</taxon>
        <taxon>Pezizomycotina</taxon>
        <taxon>Orbiliomycetes</taxon>
        <taxon>Orbiliales</taxon>
        <taxon>Orbiliaceae</taxon>
        <taxon>Orbilia</taxon>
    </lineage>
</organism>
<keyword evidence="2" id="KW-0812">Transmembrane</keyword>
<dbReference type="PANTHER" id="PTHR33928:SF2">
    <property type="entry name" value="PECTATE LYASE SUPERFAMILY PROTEIN DOMAIN-CONTAINING PROTEIN-RELATED"/>
    <property type="match status" value="1"/>
</dbReference>
<name>A0AAN8MW81_9PEZI</name>
<proteinExistence type="predicted"/>
<comment type="caution">
    <text evidence="4">The sequence shown here is derived from an EMBL/GenBank/DDBJ whole genome shotgun (WGS) entry which is preliminary data.</text>
</comment>
<dbReference type="GO" id="GO:0004650">
    <property type="term" value="F:polygalacturonase activity"/>
    <property type="evidence" value="ECO:0007669"/>
    <property type="project" value="InterPro"/>
</dbReference>
<feature type="domain" description="Rhamnogalacturonase A/B/Epimerase-like pectate lyase" evidence="3">
    <location>
        <begin position="475"/>
        <end position="544"/>
    </location>
</feature>
<dbReference type="EMBL" id="JAVHNR010000007">
    <property type="protein sequence ID" value="KAK6336839.1"/>
    <property type="molecule type" value="Genomic_DNA"/>
</dbReference>
<evidence type="ECO:0000313" key="5">
    <source>
        <dbReference type="Proteomes" id="UP001313282"/>
    </source>
</evidence>
<dbReference type="Proteomes" id="UP001313282">
    <property type="component" value="Unassembled WGS sequence"/>
</dbReference>
<evidence type="ECO:0000256" key="1">
    <source>
        <dbReference type="SAM" id="MobiDB-lite"/>
    </source>
</evidence>
<sequence>MGKTIRPVKGPFLSAIFAAVSVFIIFIFYQYQGDILKLPDHTLRNFASLSKRSIERLGQPEQVGSKDVHSNSVTIHTVEEDSANNTQTTILYPRAPDDFWLTQVEHGHHPHAPADYKVFRNVKDFGAKGDGVTDDTEAINKAISSGNRCGLGCGSTTVLGAIVYFPSGTYLISKPIIQLYYTQFIGNYNNRPTIKGSKDFVGIALIDTNVYIPGGDGDQWYINQNNFYRSIRNFVIDLRDMPSNSTGDDQVWPPTGIHWQVAQETSLQNIHFVMSTAPGNNQVGIFTENGSGGFLTDLTFFGGNIGMKCGSQQFTARNLHFTSQITAIKMIWDWGWTWKNINIYSCWVGIDVTSEGEGDQPVGSIVVLDSSFSSVPVGILTSDRTNIYLENLKVDSVASVVTVFWGPSILSGNGISIVDSWGTKTKYTHFGQMQPSTGNGNISPQIQRIPELLDSSGKYFERSRPQYESLGASSFVSAKSFGAVGDGRADDTAALNLALASAASAGKVLWLPMGLYRVTGTLNVPAGTRFTGECWSQIVASGSFFANERRPQPVLKVGARDGQLGAAELSDIIVTTSTSSGPTGGAVLVQWNLKGSSPGAAGMWDVLLRIGGAVGTNLQTAQCPKLAGIENNCKAAALMLHLTPQSAGYFENVWAWVADHDLDTPAQTQISIYVGRGILIESQGPSWFHGTASEHAVLYQYQLAGAKNIYLGSIQTESPYFQPVPVAPEPFTSLPLIYPGDPSFRKCSSSAPKCAISWALRIIRSQGIFIYGAGMYSWFYNYDQPVCLPGEHCQDRLFETSYSENIWIYDIYTKGVKESVSPLGAGAAPSLQKDNQNGFLSTITAWLQLALKGSSVYGDSELGSSTSPENATIVSLTCTSLAPCATFTLTPSCIKEVANLPASGAQNQPPVPASECREDCNIWRRLTGTCCGVGGSMCNPVVVPSGVELPFTLPLSGVVFPTPVTVGTHTYPASTPLPTNAHLGDGDKDGNGGNGGDDDDDDDDDHDVWFPIPFIIPVPIPLPLDPPLPPPLVDCDISGLCCTPDISDALGFCSNGNYPLWDNINSLIDCTIGNLAEALGLRSSCQKALDDNPAEAAEAIEDAKTCQLPDSDTCGASPLKLRARDGLTGEGKIEKRARVFGQKWMACDFGAEPGFPWGVAGQYHGVYTCKGSSDYFPNICGNLRSAIEARGAPSIVTRITHSRGISGMQTTEDWYGARPADAGPALGLAGGWRISGCSVEEYPFWSVNALPAPARDHPVLRLVEQTENSQHAADWDQFLRAVDRYYFQPYLSAGVWTTRLHSTDYTTPRNAPPGGPGPRSSLTFKITWDAATPGEHDDNWGLEALGKNICGIPFGIDYLLVGPYPPGHANEPYNDPYLSRAGNTGSTLQFCDWPSPGTLSISQGLLPQSRVITYGARQGSQGAGIPPYPPSVNWAWEKTTFVGAGGTTTMLKDVPSSCRPWPLASLVVPAEPATNRIPTNMNDLPTWPNLATRDLGSDTSVDPERGAFKTAGEEPISPNPQDILRTTHRQSAYVRRNRARRESQLVDRDENGTSDNTVSGGSSPTLLAPLSVVKRSGELGSFLDPLVYMIFPECRNGAGEDYDPCYMDKKCPDKLPYPSSSDTFPPGGNHGGGGGGGGGGNNPNLGKSWVLLYEGICDNSQGVCTQTYWRGQDWVKTPPSTGDIGDACGSLPQQTWEIPARADGLFPSSLSGVRHNGQTCSYQGNGNQKLDSGLEVGTLTCGSFTTKCISLRPKQEQPCFWGKILALATCVWE</sequence>
<accession>A0AAN8MW81</accession>
<keyword evidence="2" id="KW-1133">Transmembrane helix</keyword>
<evidence type="ECO:0000313" key="4">
    <source>
        <dbReference type="EMBL" id="KAK6336839.1"/>
    </source>
</evidence>
<keyword evidence="2" id="KW-0472">Membrane</keyword>
<feature type="compositionally biased region" description="Basic and acidic residues" evidence="1">
    <location>
        <begin position="1540"/>
        <end position="1551"/>
    </location>
</feature>
<dbReference type="InterPro" id="IPR039279">
    <property type="entry name" value="QRT3-like"/>
</dbReference>
<feature type="transmembrane region" description="Helical" evidence="2">
    <location>
        <begin position="12"/>
        <end position="31"/>
    </location>
</feature>
<dbReference type="InterPro" id="IPR024535">
    <property type="entry name" value="RHGA/B-epi-like_pectate_lyase"/>
</dbReference>
<gene>
    <name evidence="4" type="ORF">TWF718_009627</name>
</gene>
<feature type="domain" description="Rhamnogalacturonase A/B/Epimerase-like pectate lyase" evidence="3">
    <location>
        <begin position="119"/>
        <end position="351"/>
    </location>
</feature>
<feature type="compositionally biased region" description="Polar residues" evidence="1">
    <location>
        <begin position="1553"/>
        <end position="1565"/>
    </location>
</feature>
<protein>
    <recommendedName>
        <fullName evidence="3">Rhamnogalacturonase A/B/Epimerase-like pectate lyase domain-containing protein</fullName>
    </recommendedName>
</protein>
<keyword evidence="5" id="KW-1185">Reference proteome</keyword>
<evidence type="ECO:0000256" key="2">
    <source>
        <dbReference type="SAM" id="Phobius"/>
    </source>
</evidence>
<reference evidence="4 5" key="1">
    <citation type="submission" date="2019-10" db="EMBL/GenBank/DDBJ databases">
        <authorList>
            <person name="Palmer J.M."/>
        </authorList>
    </citation>
    <scope>NUCLEOTIDE SEQUENCE [LARGE SCALE GENOMIC DNA]</scope>
    <source>
        <strain evidence="4 5">TWF718</strain>
    </source>
</reference>
<feature type="region of interest" description="Disordered" evidence="1">
    <location>
        <begin position="1494"/>
        <end position="1566"/>
    </location>
</feature>
<dbReference type="CDD" id="cd23668">
    <property type="entry name" value="GH55_beta13glucanase-like"/>
    <property type="match status" value="1"/>
</dbReference>
<feature type="compositionally biased region" description="Acidic residues" evidence="1">
    <location>
        <begin position="996"/>
        <end position="1006"/>
    </location>
</feature>
<feature type="region of interest" description="Disordered" evidence="1">
    <location>
        <begin position="1617"/>
        <end position="1641"/>
    </location>
</feature>
<feature type="region of interest" description="Disordered" evidence="1">
    <location>
        <begin position="971"/>
        <end position="1008"/>
    </location>
</feature>
<dbReference type="InterPro" id="IPR011050">
    <property type="entry name" value="Pectin_lyase_fold/virulence"/>
</dbReference>
<dbReference type="Gene3D" id="2.160.20.10">
    <property type="entry name" value="Single-stranded right-handed beta-helix, Pectin lyase-like"/>
    <property type="match status" value="2"/>
</dbReference>
<evidence type="ECO:0000259" key="3">
    <source>
        <dbReference type="Pfam" id="PF12708"/>
    </source>
</evidence>
<dbReference type="PANTHER" id="PTHR33928">
    <property type="entry name" value="POLYGALACTURONASE QRT3"/>
    <property type="match status" value="1"/>
</dbReference>
<dbReference type="Pfam" id="PF12708">
    <property type="entry name" value="Pect-lyase_RHGA_epim"/>
    <property type="match status" value="2"/>
</dbReference>